<sequence>MANFEGGTDARFGDAVSLCEATAIITRFRGQLITCFATTGSLKIQAIPTEPLHSKYRRSTHLDVVLFSTKRVSGGHTHGYRHPGSLPNRLGERRQKDSTRA</sequence>
<name>A0A0L0FFW9_9EUKA</name>
<proteinExistence type="predicted"/>
<gene>
    <name evidence="2" type="ORF">SARC_12516</name>
</gene>
<dbReference type="GeneID" id="25913020"/>
<organism evidence="2 3">
    <name type="scientific">Sphaeroforma arctica JP610</name>
    <dbReference type="NCBI Taxonomy" id="667725"/>
    <lineage>
        <taxon>Eukaryota</taxon>
        <taxon>Ichthyosporea</taxon>
        <taxon>Ichthyophonida</taxon>
        <taxon>Sphaeroforma</taxon>
    </lineage>
</organism>
<dbReference type="AlphaFoldDB" id="A0A0L0FFW9"/>
<evidence type="ECO:0000313" key="3">
    <source>
        <dbReference type="Proteomes" id="UP000054560"/>
    </source>
</evidence>
<evidence type="ECO:0000256" key="1">
    <source>
        <dbReference type="SAM" id="MobiDB-lite"/>
    </source>
</evidence>
<dbReference type="RefSeq" id="XP_014148850.1">
    <property type="nucleotide sequence ID" value="XM_014293375.1"/>
</dbReference>
<feature type="region of interest" description="Disordered" evidence="1">
    <location>
        <begin position="73"/>
        <end position="101"/>
    </location>
</feature>
<feature type="compositionally biased region" description="Basic and acidic residues" evidence="1">
    <location>
        <begin position="90"/>
        <end position="101"/>
    </location>
</feature>
<evidence type="ECO:0000313" key="2">
    <source>
        <dbReference type="EMBL" id="KNC74948.1"/>
    </source>
</evidence>
<reference evidence="2 3" key="1">
    <citation type="submission" date="2011-02" db="EMBL/GenBank/DDBJ databases">
        <title>The Genome Sequence of Sphaeroforma arctica JP610.</title>
        <authorList>
            <consortium name="The Broad Institute Genome Sequencing Platform"/>
            <person name="Russ C."/>
            <person name="Cuomo C."/>
            <person name="Young S.K."/>
            <person name="Zeng Q."/>
            <person name="Gargeya S."/>
            <person name="Alvarado L."/>
            <person name="Berlin A."/>
            <person name="Chapman S.B."/>
            <person name="Chen Z."/>
            <person name="Freedman E."/>
            <person name="Gellesch M."/>
            <person name="Goldberg J."/>
            <person name="Griggs A."/>
            <person name="Gujja S."/>
            <person name="Heilman E."/>
            <person name="Heiman D."/>
            <person name="Howarth C."/>
            <person name="Mehta T."/>
            <person name="Neiman D."/>
            <person name="Pearson M."/>
            <person name="Roberts A."/>
            <person name="Saif S."/>
            <person name="Shea T."/>
            <person name="Shenoy N."/>
            <person name="Sisk P."/>
            <person name="Stolte C."/>
            <person name="Sykes S."/>
            <person name="White J."/>
            <person name="Yandava C."/>
            <person name="Burger G."/>
            <person name="Gray M.W."/>
            <person name="Holland P.W.H."/>
            <person name="King N."/>
            <person name="Lang F.B.F."/>
            <person name="Roger A.J."/>
            <person name="Ruiz-Trillo I."/>
            <person name="Haas B."/>
            <person name="Nusbaum C."/>
            <person name="Birren B."/>
        </authorList>
    </citation>
    <scope>NUCLEOTIDE SEQUENCE [LARGE SCALE GENOMIC DNA]</scope>
    <source>
        <strain evidence="2 3">JP610</strain>
    </source>
</reference>
<dbReference type="Proteomes" id="UP000054560">
    <property type="component" value="Unassembled WGS sequence"/>
</dbReference>
<keyword evidence="3" id="KW-1185">Reference proteome</keyword>
<dbReference type="EMBL" id="KQ243957">
    <property type="protein sequence ID" value="KNC74948.1"/>
    <property type="molecule type" value="Genomic_DNA"/>
</dbReference>
<protein>
    <submittedName>
        <fullName evidence="2">Uncharacterized protein</fullName>
    </submittedName>
</protein>
<accession>A0A0L0FFW9</accession>